<evidence type="ECO:0000256" key="2">
    <source>
        <dbReference type="ARBA" id="ARBA00022692"/>
    </source>
</evidence>
<evidence type="ECO:0000256" key="5">
    <source>
        <dbReference type="SAM" id="MobiDB-lite"/>
    </source>
</evidence>
<evidence type="ECO:0000256" key="4">
    <source>
        <dbReference type="ARBA" id="ARBA00023136"/>
    </source>
</evidence>
<dbReference type="EMBL" id="BMAT01011575">
    <property type="protein sequence ID" value="GFR75199.1"/>
    <property type="molecule type" value="Genomic_DNA"/>
</dbReference>
<evidence type="ECO:0000256" key="3">
    <source>
        <dbReference type="ARBA" id="ARBA00022989"/>
    </source>
</evidence>
<feature type="transmembrane region" description="Helical" evidence="6">
    <location>
        <begin position="152"/>
        <end position="173"/>
    </location>
</feature>
<dbReference type="PANTHER" id="PTHR46641:SF2">
    <property type="entry name" value="FMRFAMIDE RECEPTOR"/>
    <property type="match status" value="1"/>
</dbReference>
<organism evidence="8 9">
    <name type="scientific">Elysia marginata</name>
    <dbReference type="NCBI Taxonomy" id="1093978"/>
    <lineage>
        <taxon>Eukaryota</taxon>
        <taxon>Metazoa</taxon>
        <taxon>Spiralia</taxon>
        <taxon>Lophotrochozoa</taxon>
        <taxon>Mollusca</taxon>
        <taxon>Gastropoda</taxon>
        <taxon>Heterobranchia</taxon>
        <taxon>Euthyneura</taxon>
        <taxon>Panpulmonata</taxon>
        <taxon>Sacoglossa</taxon>
        <taxon>Placobranchoidea</taxon>
        <taxon>Plakobranchidae</taxon>
        <taxon>Elysia</taxon>
    </lineage>
</organism>
<evidence type="ECO:0000259" key="7">
    <source>
        <dbReference type="PROSITE" id="PS50262"/>
    </source>
</evidence>
<dbReference type="Gene3D" id="1.20.1070.10">
    <property type="entry name" value="Rhodopsin 7-helix transmembrane proteins"/>
    <property type="match status" value="1"/>
</dbReference>
<feature type="transmembrane region" description="Helical" evidence="6">
    <location>
        <begin position="73"/>
        <end position="94"/>
    </location>
</feature>
<gene>
    <name evidence="8" type="ORF">ElyMa_005772100</name>
</gene>
<evidence type="ECO:0000313" key="8">
    <source>
        <dbReference type="EMBL" id="GFR75199.1"/>
    </source>
</evidence>
<feature type="transmembrane region" description="Helical" evidence="6">
    <location>
        <begin position="193"/>
        <end position="217"/>
    </location>
</feature>
<keyword evidence="8" id="KW-0675">Receptor</keyword>
<dbReference type="PRINTS" id="PR00237">
    <property type="entry name" value="GPCRRHODOPSN"/>
</dbReference>
<keyword evidence="4 6" id="KW-0472">Membrane</keyword>
<sequence>MDSATFSADMMNDSSAFNSTNNQTTFPISQGIFDVIFMKCFVYITTGFVGIVGNMLIVCVMTQRQMAGPMSSLFTALAVSDLLFVSNYVTFNLVVLAPADMLNKEYIMLVFLFLIYLSNKTTCWLTVAMAITRCLHIRYAPRRHVLSSVKKARAVCAAIFIYAFVFSGFIYMIQFKASFDVDNRDNLLSSKVYVIVNFVLNCCIPVCLLVLSNVFLIHELADHKHVMARHFKMSRISRRLRNAPAADPLPPLPPNETNLSASPDPQRGSEPHLLSARGRKVNRNLQNSVDVRRVALIVVATTISLLVSYPWLPIIKVYCVYVSKDLNKNIVFSYFAIVFIFLQIANSSMNVFIYSASSCKFRRNVDNMIRRWLTSVEALVGKS</sequence>
<dbReference type="Proteomes" id="UP000762676">
    <property type="component" value="Unassembled WGS sequence"/>
</dbReference>
<feature type="domain" description="G-protein coupled receptors family 1 profile" evidence="7">
    <location>
        <begin position="53"/>
        <end position="354"/>
    </location>
</feature>
<dbReference type="PANTHER" id="PTHR46641">
    <property type="entry name" value="FMRFAMIDE RECEPTOR-RELATED"/>
    <property type="match status" value="1"/>
</dbReference>
<comment type="subcellular location">
    <subcellularLocation>
        <location evidence="1">Membrane</location>
    </subcellularLocation>
</comment>
<dbReference type="PROSITE" id="PS50262">
    <property type="entry name" value="G_PROTEIN_RECEP_F1_2"/>
    <property type="match status" value="1"/>
</dbReference>
<feature type="transmembrane region" description="Helical" evidence="6">
    <location>
        <begin position="106"/>
        <end position="131"/>
    </location>
</feature>
<protein>
    <submittedName>
        <fullName evidence="8">Neuropeptide receptor A18</fullName>
    </submittedName>
</protein>
<dbReference type="GO" id="GO:0016020">
    <property type="term" value="C:membrane"/>
    <property type="evidence" value="ECO:0007669"/>
    <property type="project" value="UniProtKB-SubCell"/>
</dbReference>
<accession>A0AAV4FQ02</accession>
<evidence type="ECO:0000256" key="1">
    <source>
        <dbReference type="ARBA" id="ARBA00004370"/>
    </source>
</evidence>
<dbReference type="AlphaFoldDB" id="A0AAV4FQ02"/>
<feature type="region of interest" description="Disordered" evidence="5">
    <location>
        <begin position="247"/>
        <end position="273"/>
    </location>
</feature>
<feature type="transmembrane region" description="Helical" evidence="6">
    <location>
        <begin position="36"/>
        <end position="61"/>
    </location>
</feature>
<keyword evidence="3 6" id="KW-1133">Transmembrane helix</keyword>
<dbReference type="InterPro" id="IPR000276">
    <property type="entry name" value="GPCR_Rhodpsn"/>
</dbReference>
<dbReference type="SUPFAM" id="SSF81321">
    <property type="entry name" value="Family A G protein-coupled receptor-like"/>
    <property type="match status" value="1"/>
</dbReference>
<dbReference type="GO" id="GO:0004930">
    <property type="term" value="F:G protein-coupled receptor activity"/>
    <property type="evidence" value="ECO:0007669"/>
    <property type="project" value="InterPro"/>
</dbReference>
<evidence type="ECO:0000313" key="9">
    <source>
        <dbReference type="Proteomes" id="UP000762676"/>
    </source>
</evidence>
<keyword evidence="2 6" id="KW-0812">Transmembrane</keyword>
<name>A0AAV4FQ02_9GAST</name>
<dbReference type="InterPro" id="IPR017452">
    <property type="entry name" value="GPCR_Rhodpsn_7TM"/>
</dbReference>
<proteinExistence type="predicted"/>
<feature type="transmembrane region" description="Helical" evidence="6">
    <location>
        <begin position="332"/>
        <end position="354"/>
    </location>
</feature>
<dbReference type="InterPro" id="IPR052954">
    <property type="entry name" value="GPCR-Ligand_Int"/>
</dbReference>
<keyword evidence="9" id="KW-1185">Reference proteome</keyword>
<comment type="caution">
    <text evidence="8">The sequence shown here is derived from an EMBL/GenBank/DDBJ whole genome shotgun (WGS) entry which is preliminary data.</text>
</comment>
<evidence type="ECO:0000256" key="6">
    <source>
        <dbReference type="SAM" id="Phobius"/>
    </source>
</evidence>
<dbReference type="Pfam" id="PF00001">
    <property type="entry name" value="7tm_1"/>
    <property type="match status" value="1"/>
</dbReference>
<feature type="transmembrane region" description="Helical" evidence="6">
    <location>
        <begin position="294"/>
        <end position="312"/>
    </location>
</feature>
<reference evidence="8 9" key="1">
    <citation type="journal article" date="2021" name="Elife">
        <title>Chloroplast acquisition without the gene transfer in kleptoplastic sea slugs, Plakobranchus ocellatus.</title>
        <authorList>
            <person name="Maeda T."/>
            <person name="Takahashi S."/>
            <person name="Yoshida T."/>
            <person name="Shimamura S."/>
            <person name="Takaki Y."/>
            <person name="Nagai Y."/>
            <person name="Toyoda A."/>
            <person name="Suzuki Y."/>
            <person name="Arimoto A."/>
            <person name="Ishii H."/>
            <person name="Satoh N."/>
            <person name="Nishiyama T."/>
            <person name="Hasebe M."/>
            <person name="Maruyama T."/>
            <person name="Minagawa J."/>
            <person name="Obokata J."/>
            <person name="Shigenobu S."/>
        </authorList>
    </citation>
    <scope>NUCLEOTIDE SEQUENCE [LARGE SCALE GENOMIC DNA]</scope>
</reference>